<dbReference type="EMBL" id="CP063361">
    <property type="protein sequence ID" value="UOD32794.1"/>
    <property type="molecule type" value="Genomic_DNA"/>
</dbReference>
<dbReference type="RefSeq" id="WP_243493831.1">
    <property type="nucleotide sequence ID" value="NZ_CP063361.1"/>
</dbReference>
<name>A0ABY4ADC3_9BURK</name>
<protein>
    <submittedName>
        <fullName evidence="2">Alpha/beta hydrolase</fullName>
    </submittedName>
</protein>
<evidence type="ECO:0000313" key="3">
    <source>
        <dbReference type="Proteomes" id="UP000831532"/>
    </source>
</evidence>
<sequence>MADANDVPTTLFLHGGPGLSAIAERTRLVMPCPVDWWEQPRAHEGQAAPYACLLREAEQKFTSMYTASGAPIRLLASSFGCMLARHLAARFPDAISVIVLLAPTFDPQASYRRFAATLLDTSPSPALHAAYESCKSNSATAAFWDLVAAILATPRFFDAYWSVGAMPARRQFAALMADSAGFDFPTYRLVLDDFLTTPPPSGPSPYRGPVTVTVGASDPYATLECTRAEVHHYFPQAQLSLVDAGHFPHLELAPEFWLPHHFAEQ</sequence>
<keyword evidence="3" id="KW-1185">Reference proteome</keyword>
<dbReference type="Gene3D" id="3.40.50.1820">
    <property type="entry name" value="alpha/beta hydrolase"/>
    <property type="match status" value="1"/>
</dbReference>
<gene>
    <name evidence="2" type="ORF">INH39_14675</name>
</gene>
<accession>A0ABY4ADC3</accession>
<evidence type="ECO:0000313" key="2">
    <source>
        <dbReference type="EMBL" id="UOD32794.1"/>
    </source>
</evidence>
<dbReference type="SUPFAM" id="SSF53474">
    <property type="entry name" value="alpha/beta-Hydrolases"/>
    <property type="match status" value="1"/>
</dbReference>
<keyword evidence="2" id="KW-0378">Hydrolase</keyword>
<evidence type="ECO:0000259" key="1">
    <source>
        <dbReference type="Pfam" id="PF00561"/>
    </source>
</evidence>
<dbReference type="Pfam" id="PF00561">
    <property type="entry name" value="Abhydrolase_1"/>
    <property type="match status" value="1"/>
</dbReference>
<proteinExistence type="predicted"/>
<dbReference type="Proteomes" id="UP000831532">
    <property type="component" value="Chromosome"/>
</dbReference>
<dbReference type="InterPro" id="IPR029058">
    <property type="entry name" value="AB_hydrolase_fold"/>
</dbReference>
<dbReference type="InterPro" id="IPR000073">
    <property type="entry name" value="AB_hydrolase_1"/>
</dbReference>
<organism evidence="2 3">
    <name type="scientific">Massilia violaceinigra</name>
    <dbReference type="NCBI Taxonomy" id="2045208"/>
    <lineage>
        <taxon>Bacteria</taxon>
        <taxon>Pseudomonadati</taxon>
        <taxon>Pseudomonadota</taxon>
        <taxon>Betaproteobacteria</taxon>
        <taxon>Burkholderiales</taxon>
        <taxon>Oxalobacteraceae</taxon>
        <taxon>Telluria group</taxon>
        <taxon>Massilia</taxon>
    </lineage>
</organism>
<feature type="domain" description="AB hydrolase-1" evidence="1">
    <location>
        <begin position="72"/>
        <end position="251"/>
    </location>
</feature>
<dbReference type="GO" id="GO:0016787">
    <property type="term" value="F:hydrolase activity"/>
    <property type="evidence" value="ECO:0007669"/>
    <property type="project" value="UniProtKB-KW"/>
</dbReference>
<reference evidence="2 3" key="1">
    <citation type="submission" date="2020-10" db="EMBL/GenBank/DDBJ databases">
        <title>Genome analysis of Massilia species.</title>
        <authorList>
            <person name="Jung D.-H."/>
        </authorList>
    </citation>
    <scope>NUCLEOTIDE SEQUENCE [LARGE SCALE GENOMIC DNA]</scope>
    <source>
        <strain evidence="3">sipir</strain>
    </source>
</reference>